<feature type="domain" description="Bacterial sugar transferase" evidence="9">
    <location>
        <begin position="43"/>
        <end position="234"/>
    </location>
</feature>
<dbReference type="GO" id="GO:0047360">
    <property type="term" value="F:undecaprenyl-phosphate galactose phosphotransferase activity"/>
    <property type="evidence" value="ECO:0007669"/>
    <property type="project" value="UniProtKB-EC"/>
</dbReference>
<evidence type="ECO:0000256" key="6">
    <source>
        <dbReference type="ARBA" id="ARBA00022989"/>
    </source>
</evidence>
<comment type="similarity">
    <text evidence="2">Belongs to the bacterial sugar transferase family.</text>
</comment>
<protein>
    <submittedName>
        <fullName evidence="10">Undecaprenyl-phosphate galactose phosphotransferase</fullName>
        <ecNumber evidence="10">2.7.8.6</ecNumber>
    </submittedName>
</protein>
<dbReference type="HOGENOM" id="CLU_024920_1_0_3"/>
<dbReference type="AlphaFoldDB" id="K9YM22"/>
<evidence type="ECO:0000259" key="9">
    <source>
        <dbReference type="Pfam" id="PF02397"/>
    </source>
</evidence>
<evidence type="ECO:0000256" key="7">
    <source>
        <dbReference type="ARBA" id="ARBA00023136"/>
    </source>
</evidence>
<gene>
    <name evidence="10" type="ordered locus">Cyast_1571</name>
</gene>
<dbReference type="PANTHER" id="PTHR30576">
    <property type="entry name" value="COLANIC BIOSYNTHESIS UDP-GLUCOSE LIPID CARRIER TRANSFERASE"/>
    <property type="match status" value="1"/>
</dbReference>
<dbReference type="InterPro" id="IPR003362">
    <property type="entry name" value="Bact_transf"/>
</dbReference>
<dbReference type="Proteomes" id="UP000010483">
    <property type="component" value="Chromosome"/>
</dbReference>
<accession>K9YM22</accession>
<name>K9YM22_CYASC</name>
<feature type="transmembrane region" description="Helical" evidence="8">
    <location>
        <begin position="48"/>
        <end position="71"/>
    </location>
</feature>
<dbReference type="Pfam" id="PF02397">
    <property type="entry name" value="Bac_transf"/>
    <property type="match status" value="1"/>
</dbReference>
<dbReference type="KEGG" id="csn:Cyast_1571"/>
<dbReference type="BioCyc" id="CSTA292563:G1353-1581-MONOMER"/>
<keyword evidence="3" id="KW-1003">Cell membrane</keyword>
<organism evidence="10 11">
    <name type="scientific">Cyanobacterium stanieri (strain ATCC 29140 / PCC 7202)</name>
    <dbReference type="NCBI Taxonomy" id="292563"/>
    <lineage>
        <taxon>Bacteria</taxon>
        <taxon>Bacillati</taxon>
        <taxon>Cyanobacteriota</taxon>
        <taxon>Cyanophyceae</taxon>
        <taxon>Oscillatoriophycideae</taxon>
        <taxon>Chroococcales</taxon>
        <taxon>Geminocystaceae</taxon>
        <taxon>Cyanobacterium</taxon>
    </lineage>
</organism>
<keyword evidence="5 8" id="KW-0812">Transmembrane</keyword>
<evidence type="ECO:0000256" key="1">
    <source>
        <dbReference type="ARBA" id="ARBA00004236"/>
    </source>
</evidence>
<keyword evidence="6 8" id="KW-1133">Transmembrane helix</keyword>
<evidence type="ECO:0000256" key="8">
    <source>
        <dbReference type="SAM" id="Phobius"/>
    </source>
</evidence>
<dbReference type="eggNOG" id="COG2148">
    <property type="taxonomic scope" value="Bacteria"/>
</dbReference>
<keyword evidence="4 10" id="KW-0808">Transferase</keyword>
<evidence type="ECO:0000256" key="4">
    <source>
        <dbReference type="ARBA" id="ARBA00022679"/>
    </source>
</evidence>
<evidence type="ECO:0000313" key="11">
    <source>
        <dbReference type="Proteomes" id="UP000010483"/>
    </source>
</evidence>
<dbReference type="EC" id="2.7.8.6" evidence="10"/>
<dbReference type="PATRIC" id="fig|292563.3.peg.1640"/>
<keyword evidence="7 8" id="KW-0472">Membrane</keyword>
<dbReference type="STRING" id="292563.Cyast_1571"/>
<dbReference type="EMBL" id="CP003940">
    <property type="protein sequence ID" value="AFZ47532.1"/>
    <property type="molecule type" value="Genomic_DNA"/>
</dbReference>
<comment type="subcellular location">
    <subcellularLocation>
        <location evidence="1">Cell membrane</location>
    </subcellularLocation>
</comment>
<keyword evidence="11" id="KW-1185">Reference proteome</keyword>
<proteinExistence type="inferred from homology"/>
<evidence type="ECO:0000256" key="5">
    <source>
        <dbReference type="ARBA" id="ARBA00022692"/>
    </source>
</evidence>
<dbReference type="PANTHER" id="PTHR30576:SF4">
    <property type="entry name" value="UNDECAPRENYL-PHOSPHATE GALACTOSE PHOSPHOTRANSFERASE"/>
    <property type="match status" value="1"/>
</dbReference>
<sequence length="242" mass="28326">MTIDTQFVSLKKAQDTVTHRRSLDLPRKSAIAQETTSQSYRYKRIFDIIFSATVLIVCFPIYFIISILILVSSPGPIFYYQERVGKNFKSFKCIKFRTMVKNADQILDQVLAECPLRREEFENNFKLKKDPRITWIGHFLRASSLDEFPQFWNVLKGDMSIVGPRPLVPDELHMYGNKIDKVLTIKPGITGLWQVSGRNDIPYNRRILMDVYYVINNNFIFDIWIILKTITVMFFTKNNGAY</sequence>
<reference evidence="11" key="1">
    <citation type="journal article" date="2013" name="Proc. Natl. Acad. Sci. U.S.A.">
        <title>Improving the coverage of the cyanobacterial phylum using diversity-driven genome sequencing.</title>
        <authorList>
            <person name="Shih P.M."/>
            <person name="Wu D."/>
            <person name="Latifi A."/>
            <person name="Axen S.D."/>
            <person name="Fewer D.P."/>
            <person name="Talla E."/>
            <person name="Calteau A."/>
            <person name="Cai F."/>
            <person name="Tandeau de Marsac N."/>
            <person name="Rippka R."/>
            <person name="Herdman M."/>
            <person name="Sivonen K."/>
            <person name="Coursin T."/>
            <person name="Laurent T."/>
            <person name="Goodwin L."/>
            <person name="Nolan M."/>
            <person name="Davenport K.W."/>
            <person name="Han C.S."/>
            <person name="Rubin E.M."/>
            <person name="Eisen J.A."/>
            <person name="Woyke T."/>
            <person name="Gugger M."/>
            <person name="Kerfeld C.A."/>
        </authorList>
    </citation>
    <scope>NUCLEOTIDE SEQUENCE [LARGE SCALE GENOMIC DNA]</scope>
    <source>
        <strain evidence="11">ATCC 29140 / PCC 7202</strain>
    </source>
</reference>
<evidence type="ECO:0000256" key="3">
    <source>
        <dbReference type="ARBA" id="ARBA00022475"/>
    </source>
</evidence>
<evidence type="ECO:0000313" key="10">
    <source>
        <dbReference type="EMBL" id="AFZ47532.1"/>
    </source>
</evidence>
<evidence type="ECO:0000256" key="2">
    <source>
        <dbReference type="ARBA" id="ARBA00006464"/>
    </source>
</evidence>
<dbReference type="GO" id="GO:0005886">
    <property type="term" value="C:plasma membrane"/>
    <property type="evidence" value="ECO:0007669"/>
    <property type="project" value="UniProtKB-SubCell"/>
</dbReference>